<comment type="caution">
    <text evidence="2">The sequence shown here is derived from an EMBL/GenBank/DDBJ whole genome shotgun (WGS) entry which is preliminary data.</text>
</comment>
<feature type="transmembrane region" description="Helical" evidence="1">
    <location>
        <begin position="38"/>
        <end position="56"/>
    </location>
</feature>
<proteinExistence type="predicted"/>
<evidence type="ECO:0000256" key="1">
    <source>
        <dbReference type="SAM" id="Phobius"/>
    </source>
</evidence>
<keyword evidence="1" id="KW-1133">Transmembrane helix</keyword>
<name>A0A511WSV6_9BACI</name>
<dbReference type="RefSeq" id="WP_146813099.1">
    <property type="nucleotide sequence ID" value="NZ_BJYD01000004.1"/>
</dbReference>
<dbReference type="AlphaFoldDB" id="A0A511WSV6"/>
<dbReference type="EMBL" id="BJYD01000004">
    <property type="protein sequence ID" value="GEN52362.1"/>
    <property type="molecule type" value="Genomic_DNA"/>
</dbReference>
<reference evidence="2 3" key="1">
    <citation type="submission" date="2019-07" db="EMBL/GenBank/DDBJ databases">
        <title>Whole genome shotgun sequence of Halobacillus faecis NBRC 103569.</title>
        <authorList>
            <person name="Hosoyama A."/>
            <person name="Uohara A."/>
            <person name="Ohji S."/>
            <person name="Ichikawa N."/>
        </authorList>
    </citation>
    <scope>NUCLEOTIDE SEQUENCE [LARGE SCALE GENOMIC DNA]</scope>
    <source>
        <strain evidence="2 3">NBRC 103569</strain>
    </source>
</reference>
<evidence type="ECO:0000313" key="2">
    <source>
        <dbReference type="EMBL" id="GEN52362.1"/>
    </source>
</evidence>
<keyword evidence="1" id="KW-0472">Membrane</keyword>
<organism evidence="2 3">
    <name type="scientific">Halobacillus faecis</name>
    <dbReference type="NCBI Taxonomy" id="360184"/>
    <lineage>
        <taxon>Bacteria</taxon>
        <taxon>Bacillati</taxon>
        <taxon>Bacillota</taxon>
        <taxon>Bacilli</taxon>
        <taxon>Bacillales</taxon>
        <taxon>Bacillaceae</taxon>
        <taxon>Halobacillus</taxon>
    </lineage>
</organism>
<evidence type="ECO:0000313" key="3">
    <source>
        <dbReference type="Proteomes" id="UP000321886"/>
    </source>
</evidence>
<sequence length="97" mass="10773">MRTDAIIFVSSCFVIFGVITLFSLKYSKNKDYVDKKSVLIIPNITFAVAIGIVISIMAKGSFLESLVVIAVLVVISLGHSLSLIRWRKAFLSYSEKK</sequence>
<dbReference type="Proteomes" id="UP000321886">
    <property type="component" value="Unassembled WGS sequence"/>
</dbReference>
<feature type="transmembrane region" description="Helical" evidence="1">
    <location>
        <begin position="62"/>
        <end position="84"/>
    </location>
</feature>
<gene>
    <name evidence="2" type="ORF">HFA01_06240</name>
</gene>
<dbReference type="OrthoDB" id="9869282at2"/>
<keyword evidence="3" id="KW-1185">Reference proteome</keyword>
<feature type="transmembrane region" description="Helical" evidence="1">
    <location>
        <begin position="6"/>
        <end position="26"/>
    </location>
</feature>
<protein>
    <submittedName>
        <fullName evidence="2">Uncharacterized protein</fullName>
    </submittedName>
</protein>
<accession>A0A511WSV6</accession>
<keyword evidence="1" id="KW-0812">Transmembrane</keyword>